<protein>
    <submittedName>
        <fullName evidence="2">17 kDa common-antigen outer membrane protein</fullName>
    </submittedName>
</protein>
<accession>A0A8S5R6I0</accession>
<evidence type="ECO:0000313" key="2">
    <source>
        <dbReference type="EMBL" id="DAE26992.1"/>
    </source>
</evidence>
<sequence>MRRITIYRVLAVLALVAFFAFVFALSSCGTAKTIVKEGEVRTEYVDRFREHRDSIYLHDSVYIHSKGDTVYQERWHTRIRDRTIRDTVYIQKVDSIYVDRQVKKTSGIAEISHTLRLLGCAAVVIAVLLFILKLRGKWK</sequence>
<organism evidence="2">
    <name type="scientific">virus sp. ctVE78</name>
    <dbReference type="NCBI Taxonomy" id="2826804"/>
    <lineage>
        <taxon>Viruses</taxon>
    </lineage>
</organism>
<feature type="transmembrane region" description="Helical" evidence="1">
    <location>
        <begin position="114"/>
        <end position="132"/>
    </location>
</feature>
<dbReference type="PROSITE" id="PS51257">
    <property type="entry name" value="PROKAR_LIPOPROTEIN"/>
    <property type="match status" value="1"/>
</dbReference>
<evidence type="ECO:0000256" key="1">
    <source>
        <dbReference type="SAM" id="Phobius"/>
    </source>
</evidence>
<keyword evidence="1" id="KW-0812">Transmembrane</keyword>
<reference evidence="2" key="1">
    <citation type="journal article" date="2021" name="Proc. Natl. Acad. Sci. U.S.A.">
        <title>A Catalog of Tens of Thousands of Viruses from Human Metagenomes Reveals Hidden Associations with Chronic Diseases.</title>
        <authorList>
            <person name="Tisza M.J."/>
            <person name="Buck C.B."/>
        </authorList>
    </citation>
    <scope>NUCLEOTIDE SEQUENCE</scope>
    <source>
        <strain evidence="2">CtVE78</strain>
    </source>
</reference>
<name>A0A8S5R6I0_9VIRU</name>
<keyword evidence="1" id="KW-0472">Membrane</keyword>
<keyword evidence="1" id="KW-1133">Transmembrane helix</keyword>
<proteinExistence type="predicted"/>
<dbReference type="EMBL" id="BK015825">
    <property type="protein sequence ID" value="DAE26992.1"/>
    <property type="molecule type" value="Genomic_DNA"/>
</dbReference>